<sequence>MPQAALPTTRYKPVSYTVAFKFEILFIGAKELCELKSASVTSEGDLKRSLIILWDFLMTTTTKWADHKHRPRKEIVTRLIRIEELGGVRAENEDRRDAETASQIHRIAHLEQILEEVLRRLPVFIFNGRLNTFTKQRTVAEIRQLKGLTMCHFALALDSEVYKDETLELEMLCSFKFYEISTHLREGTWKKTKELLNSRIRRLRKAIRDKQTARVCAEARYVSSSWQECEDASGGAADAYYFEDE</sequence>
<evidence type="ECO:0000313" key="1">
    <source>
        <dbReference type="EMBL" id="VDM84184.1"/>
    </source>
</evidence>
<proteinExistence type="predicted"/>
<dbReference type="OrthoDB" id="5870941at2759"/>
<evidence type="ECO:0000313" key="2">
    <source>
        <dbReference type="Proteomes" id="UP000270094"/>
    </source>
</evidence>
<reference evidence="1 2" key="1">
    <citation type="submission" date="2018-11" db="EMBL/GenBank/DDBJ databases">
        <authorList>
            <consortium name="Pathogen Informatics"/>
        </authorList>
    </citation>
    <scope>NUCLEOTIDE SEQUENCE [LARGE SCALE GENOMIC DNA]</scope>
</reference>
<name>A0A3P7JYX9_STRVU</name>
<keyword evidence="2" id="KW-1185">Reference proteome</keyword>
<dbReference type="EMBL" id="UYYB01128181">
    <property type="protein sequence ID" value="VDM84184.1"/>
    <property type="molecule type" value="Genomic_DNA"/>
</dbReference>
<dbReference type="Proteomes" id="UP000270094">
    <property type="component" value="Unassembled WGS sequence"/>
</dbReference>
<dbReference type="AlphaFoldDB" id="A0A3P7JYX9"/>
<organism evidence="1 2">
    <name type="scientific">Strongylus vulgaris</name>
    <name type="common">Blood worm</name>
    <dbReference type="NCBI Taxonomy" id="40348"/>
    <lineage>
        <taxon>Eukaryota</taxon>
        <taxon>Metazoa</taxon>
        <taxon>Ecdysozoa</taxon>
        <taxon>Nematoda</taxon>
        <taxon>Chromadorea</taxon>
        <taxon>Rhabditida</taxon>
        <taxon>Rhabditina</taxon>
        <taxon>Rhabditomorpha</taxon>
        <taxon>Strongyloidea</taxon>
        <taxon>Strongylidae</taxon>
        <taxon>Strongylus</taxon>
    </lineage>
</organism>
<protein>
    <submittedName>
        <fullName evidence="1">Uncharacterized protein</fullName>
    </submittedName>
</protein>
<gene>
    <name evidence="1" type="ORF">SVUK_LOCUS19182</name>
</gene>
<accession>A0A3P7JYX9</accession>